<dbReference type="Proteomes" id="UP000824890">
    <property type="component" value="Unassembled WGS sequence"/>
</dbReference>
<evidence type="ECO:0000313" key="4">
    <source>
        <dbReference type="Proteomes" id="UP000824890"/>
    </source>
</evidence>
<feature type="non-terminal residue" evidence="3">
    <location>
        <position position="1"/>
    </location>
</feature>
<accession>A0ABQ8E9H1</accession>
<keyword evidence="2" id="KW-1133">Transmembrane helix</keyword>
<feature type="compositionally biased region" description="Basic and acidic residues" evidence="1">
    <location>
        <begin position="165"/>
        <end position="174"/>
    </location>
</feature>
<dbReference type="EMBL" id="JAGKQM010000002">
    <property type="protein sequence ID" value="KAH0938073.1"/>
    <property type="molecule type" value="Genomic_DNA"/>
</dbReference>
<evidence type="ECO:0000313" key="3">
    <source>
        <dbReference type="EMBL" id="KAH0938073.1"/>
    </source>
</evidence>
<proteinExistence type="predicted"/>
<protein>
    <submittedName>
        <fullName evidence="3">Uncharacterized protein</fullName>
    </submittedName>
</protein>
<keyword evidence="4" id="KW-1185">Reference proteome</keyword>
<feature type="region of interest" description="Disordered" evidence="1">
    <location>
        <begin position="165"/>
        <end position="186"/>
    </location>
</feature>
<keyword evidence="2" id="KW-0812">Transmembrane</keyword>
<sequence>HDRERESVKSSHGIRWRVRAHTGAVGSLLCSSAHVFLCFAPICRLSPTCARLFHLASPLVLGYGFAPGRLRLSATLLPLESRQGGRTVRSPFSALFLFRVVEASTALASPLKFPGCGGSFSSVAPATLPERGGSYSSIVAGFWSLSSILGFSFFLFDGAPGRFGGRGEEGEESKSSGVDGESADDSPVVVEEEEMLRIAMEGGPTSDSLLGLRVAGFGYWALSPS</sequence>
<name>A0ABQ8E9H1_BRANA</name>
<reference evidence="3 4" key="1">
    <citation type="submission" date="2021-05" db="EMBL/GenBank/DDBJ databases">
        <title>Genome Assembly of Synthetic Allotetraploid Brassica napus Reveals Homoeologous Exchanges between Subgenomes.</title>
        <authorList>
            <person name="Davis J.T."/>
        </authorList>
    </citation>
    <scope>NUCLEOTIDE SEQUENCE [LARGE SCALE GENOMIC DNA]</scope>
    <source>
        <strain evidence="4">cv. Da-Ae</strain>
        <tissue evidence="3">Seedling</tissue>
    </source>
</reference>
<comment type="caution">
    <text evidence="3">The sequence shown here is derived from an EMBL/GenBank/DDBJ whole genome shotgun (WGS) entry which is preliminary data.</text>
</comment>
<keyword evidence="2" id="KW-0472">Membrane</keyword>
<evidence type="ECO:0000256" key="2">
    <source>
        <dbReference type="SAM" id="Phobius"/>
    </source>
</evidence>
<gene>
    <name evidence="3" type="ORF">HID58_005534</name>
</gene>
<feature type="transmembrane region" description="Helical" evidence="2">
    <location>
        <begin position="20"/>
        <end position="40"/>
    </location>
</feature>
<organism evidence="3 4">
    <name type="scientific">Brassica napus</name>
    <name type="common">Rape</name>
    <dbReference type="NCBI Taxonomy" id="3708"/>
    <lineage>
        <taxon>Eukaryota</taxon>
        <taxon>Viridiplantae</taxon>
        <taxon>Streptophyta</taxon>
        <taxon>Embryophyta</taxon>
        <taxon>Tracheophyta</taxon>
        <taxon>Spermatophyta</taxon>
        <taxon>Magnoliopsida</taxon>
        <taxon>eudicotyledons</taxon>
        <taxon>Gunneridae</taxon>
        <taxon>Pentapetalae</taxon>
        <taxon>rosids</taxon>
        <taxon>malvids</taxon>
        <taxon>Brassicales</taxon>
        <taxon>Brassicaceae</taxon>
        <taxon>Brassiceae</taxon>
        <taxon>Brassica</taxon>
    </lineage>
</organism>
<evidence type="ECO:0000256" key="1">
    <source>
        <dbReference type="SAM" id="MobiDB-lite"/>
    </source>
</evidence>